<dbReference type="OrthoDB" id="9777977at2"/>
<evidence type="ECO:0000256" key="2">
    <source>
        <dbReference type="ARBA" id="ARBA00023239"/>
    </source>
</evidence>
<keyword evidence="5" id="KW-1185">Reference proteome</keyword>
<dbReference type="EMBL" id="ADVR01000087">
    <property type="protein sequence ID" value="EFO80124.1"/>
    <property type="molecule type" value="Genomic_DNA"/>
</dbReference>
<dbReference type="Proteomes" id="UP000054010">
    <property type="component" value="Unassembled WGS sequence"/>
</dbReference>
<dbReference type="PANTHER" id="PTHR11941:SF54">
    <property type="entry name" value="ENOYL-COA HYDRATASE, MITOCHONDRIAL"/>
    <property type="match status" value="1"/>
</dbReference>
<dbReference type="Pfam" id="PF00378">
    <property type="entry name" value="ECH_1"/>
    <property type="match status" value="1"/>
</dbReference>
<reference evidence="4 5" key="1">
    <citation type="journal article" date="2011" name="J. Bacteriol.">
        <title>Draft genome sequence of the anoxygenic filamentous phototrophic bacterium Oscillochloris trichoides subsp. DG-6.</title>
        <authorList>
            <person name="Kuznetsov B.B."/>
            <person name="Ivanovsky R.N."/>
            <person name="Keppen O.I."/>
            <person name="Sukhacheva M.V."/>
            <person name="Bumazhkin B.K."/>
            <person name="Patutina E.O."/>
            <person name="Beletsky A.V."/>
            <person name="Mardanov A.V."/>
            <person name="Baslerov R.V."/>
            <person name="Panteleeva A.N."/>
            <person name="Kolganova T.V."/>
            <person name="Ravin N.V."/>
            <person name="Skryabin K.G."/>
        </authorList>
    </citation>
    <scope>NUCLEOTIDE SEQUENCE [LARGE SCALE GENOMIC DNA]</scope>
    <source>
        <strain evidence="4 5">DG-6</strain>
    </source>
</reference>
<accession>E1IFB9</accession>
<gene>
    <name evidence="4" type="ORF">OSCT_2020</name>
</gene>
<dbReference type="FunFam" id="3.90.226.10:FF:000009">
    <property type="entry name" value="Carnitinyl-CoA dehydratase"/>
    <property type="match status" value="1"/>
</dbReference>
<dbReference type="eggNOG" id="COG1024">
    <property type="taxonomic scope" value="Bacteria"/>
</dbReference>
<name>E1IFB9_9CHLR</name>
<dbReference type="CDD" id="cd06558">
    <property type="entry name" value="crotonase-like"/>
    <property type="match status" value="1"/>
</dbReference>
<dbReference type="InterPro" id="IPR029045">
    <property type="entry name" value="ClpP/crotonase-like_dom_sf"/>
</dbReference>
<dbReference type="InterPro" id="IPR001753">
    <property type="entry name" value="Enoyl-CoA_hydra/iso"/>
</dbReference>
<dbReference type="SUPFAM" id="SSF52096">
    <property type="entry name" value="ClpP/crotonase"/>
    <property type="match status" value="1"/>
</dbReference>
<dbReference type="AlphaFoldDB" id="E1IFB9"/>
<evidence type="ECO:0000256" key="1">
    <source>
        <dbReference type="ARBA" id="ARBA00005254"/>
    </source>
</evidence>
<sequence length="269" mass="28573">MHATSYEQLTLEIADHIALITLNRPERMNAMGVQLTRELQIALNEVASNPEARVLILTGAGGRAFCTGADLKERASLDAAGRWAHNRAINDCGNTLARMAIPTIAAVNGMALGGGCEISLACDFRLAADHVEFGLPEVGLGVIPGAGGTQRLPRLIGATRAKELIFTGRRIGADVALEWGLVSQVTSADRLLSTAQEFAALIARRSPLAVTYAKAAIDIGLESSLEQGQRYETSAMRAVITSEDYQIGLAAFAAKEEPVFPPLPAQRIV</sequence>
<comment type="caution">
    <text evidence="4">The sequence shown here is derived from an EMBL/GenBank/DDBJ whole genome shotgun (WGS) entry which is preliminary data.</text>
</comment>
<dbReference type="InterPro" id="IPR014748">
    <property type="entry name" value="Enoyl-CoA_hydra_C"/>
</dbReference>
<dbReference type="GO" id="GO:0016829">
    <property type="term" value="F:lyase activity"/>
    <property type="evidence" value="ECO:0007669"/>
    <property type="project" value="UniProtKB-KW"/>
</dbReference>
<dbReference type="GO" id="GO:0006635">
    <property type="term" value="P:fatty acid beta-oxidation"/>
    <property type="evidence" value="ECO:0007669"/>
    <property type="project" value="TreeGrafter"/>
</dbReference>
<evidence type="ECO:0000256" key="3">
    <source>
        <dbReference type="RuleBase" id="RU003707"/>
    </source>
</evidence>
<protein>
    <submittedName>
        <fullName evidence="4">Short chain enoyl-CoA hydratase</fullName>
    </submittedName>
</protein>
<keyword evidence="2" id="KW-0456">Lyase</keyword>
<dbReference type="Gene3D" id="1.10.12.10">
    <property type="entry name" value="Lyase 2-enoyl-coa Hydratase, Chain A, domain 2"/>
    <property type="match status" value="1"/>
</dbReference>
<dbReference type="STRING" id="765420.OSCT_2020"/>
<proteinExistence type="inferred from homology"/>
<dbReference type="PROSITE" id="PS00166">
    <property type="entry name" value="ENOYL_COA_HYDRATASE"/>
    <property type="match status" value="1"/>
</dbReference>
<evidence type="ECO:0000313" key="4">
    <source>
        <dbReference type="EMBL" id="EFO80124.1"/>
    </source>
</evidence>
<dbReference type="HOGENOM" id="CLU_009834_7_6_0"/>
<dbReference type="PANTHER" id="PTHR11941">
    <property type="entry name" value="ENOYL-COA HYDRATASE-RELATED"/>
    <property type="match status" value="1"/>
</dbReference>
<dbReference type="InterPro" id="IPR018376">
    <property type="entry name" value="Enoyl-CoA_hyd/isom_CS"/>
</dbReference>
<evidence type="ECO:0000313" key="5">
    <source>
        <dbReference type="Proteomes" id="UP000054010"/>
    </source>
</evidence>
<comment type="similarity">
    <text evidence="1 3">Belongs to the enoyl-CoA hydratase/isomerase family.</text>
</comment>
<dbReference type="Gene3D" id="3.90.226.10">
    <property type="entry name" value="2-enoyl-CoA Hydratase, Chain A, domain 1"/>
    <property type="match status" value="1"/>
</dbReference>
<organism evidence="4 5">
    <name type="scientific">Oscillochloris trichoides DG-6</name>
    <dbReference type="NCBI Taxonomy" id="765420"/>
    <lineage>
        <taxon>Bacteria</taxon>
        <taxon>Bacillati</taxon>
        <taxon>Chloroflexota</taxon>
        <taxon>Chloroflexia</taxon>
        <taxon>Chloroflexales</taxon>
        <taxon>Chloroflexineae</taxon>
        <taxon>Oscillochloridaceae</taxon>
        <taxon>Oscillochloris</taxon>
    </lineage>
</organism>